<organism evidence="2 3">
    <name type="scientific">Parasedimentitalea denitrificans</name>
    <dbReference type="NCBI Taxonomy" id="2211118"/>
    <lineage>
        <taxon>Bacteria</taxon>
        <taxon>Pseudomonadati</taxon>
        <taxon>Pseudomonadota</taxon>
        <taxon>Alphaproteobacteria</taxon>
        <taxon>Rhodobacterales</taxon>
        <taxon>Paracoccaceae</taxon>
        <taxon>Parasedimentitalea</taxon>
    </lineage>
</organism>
<evidence type="ECO:0000313" key="2">
    <source>
        <dbReference type="EMBL" id="NIZ62992.1"/>
    </source>
</evidence>
<accession>A0ABX0WBJ9</accession>
<gene>
    <name evidence="2" type="ORF">DL239_18665</name>
</gene>
<keyword evidence="3" id="KW-1185">Reference proteome</keyword>
<proteinExistence type="predicted"/>
<feature type="region of interest" description="Disordered" evidence="1">
    <location>
        <begin position="67"/>
        <end position="111"/>
    </location>
</feature>
<evidence type="ECO:0000313" key="3">
    <source>
        <dbReference type="Proteomes" id="UP001429564"/>
    </source>
</evidence>
<evidence type="ECO:0000256" key="1">
    <source>
        <dbReference type="SAM" id="MobiDB-lite"/>
    </source>
</evidence>
<dbReference type="EMBL" id="QHLQ01000025">
    <property type="protein sequence ID" value="NIZ62992.1"/>
    <property type="molecule type" value="Genomic_DNA"/>
</dbReference>
<dbReference type="Proteomes" id="UP001429564">
    <property type="component" value="Unassembled WGS sequence"/>
</dbReference>
<name>A0ABX0WBJ9_9RHOB</name>
<sequence length="173" mass="19850">MALDALPPAVVDWLRWRYRRTQIDRPNSASWYKALTQDLQRRIELAGPRPTGTDYSEHKFASAPRTWAVSETGTTSSSRRELPDTPRAPKIVRGKGYTRPGRPRTQPADENEFDDLMRVYRQNTAVLEQIMSAARGEAKQLAVLRTLRDYLARPADVEACKRWLELVEAVQVR</sequence>
<reference evidence="2 3" key="1">
    <citation type="submission" date="2018-05" db="EMBL/GenBank/DDBJ databases">
        <authorList>
            <person name="Zhang Y.-J."/>
        </authorList>
    </citation>
    <scope>NUCLEOTIDE SEQUENCE [LARGE SCALE GENOMIC DNA]</scope>
    <source>
        <strain evidence="2 3">CY04</strain>
    </source>
</reference>
<comment type="caution">
    <text evidence="2">The sequence shown here is derived from an EMBL/GenBank/DDBJ whole genome shotgun (WGS) entry which is preliminary data.</text>
</comment>
<protein>
    <submittedName>
        <fullName evidence="2">Uncharacterized protein</fullName>
    </submittedName>
</protein>